<protein>
    <submittedName>
        <fullName evidence="2">Uncharacterized protein</fullName>
    </submittedName>
</protein>
<dbReference type="Gramene" id="KGN49524">
    <property type="protein sequence ID" value="KGN49524"/>
    <property type="gene ID" value="Csa_6G527070"/>
</dbReference>
<dbReference type="AlphaFoldDB" id="A0A0A0KL31"/>
<evidence type="ECO:0000313" key="2">
    <source>
        <dbReference type="EMBL" id="KGN49524.1"/>
    </source>
</evidence>
<reference evidence="2 3" key="4">
    <citation type="journal article" date="2011" name="BMC Genomics">
        <title>RNA-Seq improves annotation of protein-coding genes in the cucumber genome.</title>
        <authorList>
            <person name="Li Z."/>
            <person name="Zhang Z."/>
            <person name="Yan P."/>
            <person name="Huang S."/>
            <person name="Fei Z."/>
            <person name="Lin K."/>
        </authorList>
    </citation>
    <scope>NUCLEOTIDE SEQUENCE [LARGE SCALE GENOMIC DNA]</scope>
    <source>
        <strain evidence="3">cv. 9930</strain>
    </source>
</reference>
<proteinExistence type="predicted"/>
<dbReference type="Proteomes" id="UP000029981">
    <property type="component" value="Chromosome 6"/>
</dbReference>
<evidence type="ECO:0000313" key="3">
    <source>
        <dbReference type="Proteomes" id="UP000029981"/>
    </source>
</evidence>
<keyword evidence="1" id="KW-0472">Membrane</keyword>
<gene>
    <name evidence="2" type="ORF">Csa_6G527070</name>
</gene>
<reference evidence="2 3" key="2">
    <citation type="journal article" date="2009" name="PLoS ONE">
        <title>An integrated genetic and cytogenetic map of the cucumber genome.</title>
        <authorList>
            <person name="Ren Y."/>
            <person name="Zhang Z."/>
            <person name="Liu J."/>
            <person name="Staub J.E."/>
            <person name="Han Y."/>
            <person name="Cheng Z."/>
            <person name="Li X."/>
            <person name="Lu J."/>
            <person name="Miao H."/>
            <person name="Kang H."/>
            <person name="Xie B."/>
            <person name="Gu X."/>
            <person name="Wang X."/>
            <person name="Du Y."/>
            <person name="Jin W."/>
            <person name="Huang S."/>
        </authorList>
    </citation>
    <scope>NUCLEOTIDE SEQUENCE [LARGE SCALE GENOMIC DNA]</scope>
    <source>
        <strain evidence="3">cv. 9930</strain>
    </source>
</reference>
<feature type="transmembrane region" description="Helical" evidence="1">
    <location>
        <begin position="7"/>
        <end position="24"/>
    </location>
</feature>
<organism evidence="2 3">
    <name type="scientific">Cucumis sativus</name>
    <name type="common">Cucumber</name>
    <dbReference type="NCBI Taxonomy" id="3659"/>
    <lineage>
        <taxon>Eukaryota</taxon>
        <taxon>Viridiplantae</taxon>
        <taxon>Streptophyta</taxon>
        <taxon>Embryophyta</taxon>
        <taxon>Tracheophyta</taxon>
        <taxon>Spermatophyta</taxon>
        <taxon>Magnoliopsida</taxon>
        <taxon>eudicotyledons</taxon>
        <taxon>Gunneridae</taxon>
        <taxon>Pentapetalae</taxon>
        <taxon>rosids</taxon>
        <taxon>fabids</taxon>
        <taxon>Cucurbitales</taxon>
        <taxon>Cucurbitaceae</taxon>
        <taxon>Benincaseae</taxon>
        <taxon>Cucumis</taxon>
    </lineage>
</organism>
<sequence>MATSNKFLNFNFVPFVILSIISLQNRPLDPALSPISAGSLTEAGKALRSQGLLTSLISPQQSSSRTKKED</sequence>
<accession>A0A0A0KL31</accession>
<keyword evidence="1" id="KW-1133">Transmembrane helix</keyword>
<name>A0A0A0KL31_CUCSA</name>
<reference evidence="2 3" key="1">
    <citation type="journal article" date="2009" name="Nat. Genet.">
        <title>The genome of the cucumber, Cucumis sativus L.</title>
        <authorList>
            <person name="Huang S."/>
            <person name="Li R."/>
            <person name="Zhang Z."/>
            <person name="Li L."/>
            <person name="Gu X."/>
            <person name="Fan W."/>
            <person name="Lucas W.J."/>
            <person name="Wang X."/>
            <person name="Xie B."/>
            <person name="Ni P."/>
            <person name="Ren Y."/>
            <person name="Zhu H."/>
            <person name="Li J."/>
            <person name="Lin K."/>
            <person name="Jin W."/>
            <person name="Fei Z."/>
            <person name="Li G."/>
            <person name="Staub J."/>
            <person name="Kilian A."/>
            <person name="van der Vossen E.A."/>
            <person name="Wu Y."/>
            <person name="Guo J."/>
            <person name="He J."/>
            <person name="Jia Z."/>
            <person name="Ren Y."/>
            <person name="Tian G."/>
            <person name="Lu Y."/>
            <person name="Ruan J."/>
            <person name="Qian W."/>
            <person name="Wang M."/>
            <person name="Huang Q."/>
            <person name="Li B."/>
            <person name="Xuan Z."/>
            <person name="Cao J."/>
            <person name="Asan"/>
            <person name="Wu Z."/>
            <person name="Zhang J."/>
            <person name="Cai Q."/>
            <person name="Bai Y."/>
            <person name="Zhao B."/>
            <person name="Han Y."/>
            <person name="Li Y."/>
            <person name="Li X."/>
            <person name="Wang S."/>
            <person name="Shi Q."/>
            <person name="Liu S."/>
            <person name="Cho W.K."/>
            <person name="Kim J.Y."/>
            <person name="Xu Y."/>
            <person name="Heller-Uszynska K."/>
            <person name="Miao H."/>
            <person name="Cheng Z."/>
            <person name="Zhang S."/>
            <person name="Wu J."/>
            <person name="Yang Y."/>
            <person name="Kang H."/>
            <person name="Li M."/>
            <person name="Liang H."/>
            <person name="Ren X."/>
            <person name="Shi Z."/>
            <person name="Wen M."/>
            <person name="Jian M."/>
            <person name="Yang H."/>
            <person name="Zhang G."/>
            <person name="Yang Z."/>
            <person name="Chen R."/>
            <person name="Liu S."/>
            <person name="Li J."/>
            <person name="Ma L."/>
            <person name="Liu H."/>
            <person name="Zhou Y."/>
            <person name="Zhao J."/>
            <person name="Fang X."/>
            <person name="Li G."/>
            <person name="Fang L."/>
            <person name="Li Y."/>
            <person name="Liu D."/>
            <person name="Zheng H."/>
            <person name="Zhang Y."/>
            <person name="Qin N."/>
            <person name="Li Z."/>
            <person name="Yang G."/>
            <person name="Yang S."/>
            <person name="Bolund L."/>
            <person name="Kristiansen K."/>
            <person name="Zheng H."/>
            <person name="Li S."/>
            <person name="Zhang X."/>
            <person name="Yang H."/>
            <person name="Wang J."/>
            <person name="Sun R."/>
            <person name="Zhang B."/>
            <person name="Jiang S."/>
            <person name="Wang J."/>
            <person name="Du Y."/>
            <person name="Li S."/>
        </authorList>
    </citation>
    <scope>NUCLEOTIDE SEQUENCE [LARGE SCALE GENOMIC DNA]</scope>
    <source>
        <strain evidence="3">cv. 9930</strain>
    </source>
</reference>
<keyword evidence="3" id="KW-1185">Reference proteome</keyword>
<reference evidence="2 3" key="3">
    <citation type="journal article" date="2010" name="BMC Genomics">
        <title>Transcriptome sequencing and comparative analysis of cucumber flowers with different sex types.</title>
        <authorList>
            <person name="Guo S."/>
            <person name="Zheng Y."/>
            <person name="Joung J.G."/>
            <person name="Liu S."/>
            <person name="Zhang Z."/>
            <person name="Crasta O.R."/>
            <person name="Sobral B.W."/>
            <person name="Xu Y."/>
            <person name="Huang S."/>
            <person name="Fei Z."/>
        </authorList>
    </citation>
    <scope>NUCLEOTIDE SEQUENCE [LARGE SCALE GENOMIC DNA]</scope>
    <source>
        <strain evidence="3">cv. 9930</strain>
    </source>
</reference>
<keyword evidence="1" id="KW-0812">Transmembrane</keyword>
<dbReference type="EMBL" id="CM002927">
    <property type="protein sequence ID" value="KGN49524.1"/>
    <property type="molecule type" value="Genomic_DNA"/>
</dbReference>
<evidence type="ECO:0000256" key="1">
    <source>
        <dbReference type="SAM" id="Phobius"/>
    </source>
</evidence>